<comment type="caution">
    <text evidence="1">The sequence shown here is derived from an EMBL/GenBank/DDBJ whole genome shotgun (WGS) entry which is preliminary data.</text>
</comment>
<organism evidence="1 2">
    <name type="scientific">Pedobacter segetis</name>
    <dbReference type="NCBI Taxonomy" id="2793069"/>
    <lineage>
        <taxon>Bacteria</taxon>
        <taxon>Pseudomonadati</taxon>
        <taxon>Bacteroidota</taxon>
        <taxon>Sphingobacteriia</taxon>
        <taxon>Sphingobacteriales</taxon>
        <taxon>Sphingobacteriaceae</taxon>
        <taxon>Pedobacter</taxon>
    </lineage>
</organism>
<dbReference type="RefSeq" id="WP_200586342.1">
    <property type="nucleotide sequence ID" value="NZ_JAEHFY010000014.1"/>
</dbReference>
<evidence type="ECO:0000313" key="2">
    <source>
        <dbReference type="Proteomes" id="UP000660024"/>
    </source>
</evidence>
<evidence type="ECO:0008006" key="3">
    <source>
        <dbReference type="Google" id="ProtNLM"/>
    </source>
</evidence>
<keyword evidence="2" id="KW-1185">Reference proteome</keyword>
<sequence length="189" mass="21603">MARDLHHTTLMVAKKGTGKSTKLAEIAKCYARYSKVLVIDVNGSPAYNFIQEIELKRLRLVKGNGIVKLIGVPDEETLEHISKHFTDGLIIFEDCTKYILGNLSKGIKKFLTDHRMLRLDLIFTFHSLKRIPPQMWEMASYVSVGKTVEVFEQGANRNRIPNYENILKAWKKVCAHPSPYHSLTVETFV</sequence>
<dbReference type="EMBL" id="JAEHFY010000014">
    <property type="protein sequence ID" value="MBK0383538.1"/>
    <property type="molecule type" value="Genomic_DNA"/>
</dbReference>
<dbReference type="Proteomes" id="UP000660024">
    <property type="component" value="Unassembled WGS sequence"/>
</dbReference>
<evidence type="ECO:0000313" key="1">
    <source>
        <dbReference type="EMBL" id="MBK0383538.1"/>
    </source>
</evidence>
<accession>A0ABS1BKW6</accession>
<name>A0ABS1BKW6_9SPHI</name>
<reference evidence="1 2" key="1">
    <citation type="submission" date="2020-12" db="EMBL/GenBank/DDBJ databases">
        <title>Bacterial novel species Pedobacter sp. SD-b isolated from soil.</title>
        <authorList>
            <person name="Jung H.-Y."/>
        </authorList>
    </citation>
    <scope>NUCLEOTIDE SEQUENCE [LARGE SCALE GENOMIC DNA]</scope>
    <source>
        <strain evidence="1 2">SD-b</strain>
    </source>
</reference>
<proteinExistence type="predicted"/>
<gene>
    <name evidence="1" type="ORF">I5M32_11275</name>
</gene>
<protein>
    <recommendedName>
        <fullName evidence="3">AAA domain-containing protein</fullName>
    </recommendedName>
</protein>